<gene>
    <name evidence="2" type="ORF">E9232_005840</name>
</gene>
<evidence type="ECO:0000256" key="1">
    <source>
        <dbReference type="ARBA" id="ARBA00001954"/>
    </source>
</evidence>
<dbReference type="Pfam" id="PF05721">
    <property type="entry name" value="PhyH"/>
    <property type="match status" value="1"/>
</dbReference>
<reference evidence="2 3" key="1">
    <citation type="submission" date="2023-07" db="EMBL/GenBank/DDBJ databases">
        <title>Sorghum-associated microbial communities from plants grown in Nebraska, USA.</title>
        <authorList>
            <person name="Schachtman D."/>
        </authorList>
    </citation>
    <scope>NUCLEOTIDE SEQUENCE [LARGE SCALE GENOMIC DNA]</scope>
    <source>
        <strain evidence="2 3">584</strain>
    </source>
</reference>
<evidence type="ECO:0008006" key="4">
    <source>
        <dbReference type="Google" id="ProtNLM"/>
    </source>
</evidence>
<dbReference type="RefSeq" id="WP_309800138.1">
    <property type="nucleotide sequence ID" value="NZ_JAVDPW010000011.1"/>
</dbReference>
<comment type="caution">
    <text evidence="2">The sequence shown here is derived from an EMBL/GenBank/DDBJ whole genome shotgun (WGS) entry which is preliminary data.</text>
</comment>
<comment type="cofactor">
    <cofactor evidence="1">
        <name>Fe(2+)</name>
        <dbReference type="ChEBI" id="CHEBI:29033"/>
    </cofactor>
</comment>
<organism evidence="2 3">
    <name type="scientific">Inquilinus ginsengisoli</name>
    <dbReference type="NCBI Taxonomy" id="363840"/>
    <lineage>
        <taxon>Bacteria</taxon>
        <taxon>Pseudomonadati</taxon>
        <taxon>Pseudomonadota</taxon>
        <taxon>Alphaproteobacteria</taxon>
        <taxon>Rhodospirillales</taxon>
        <taxon>Rhodospirillaceae</taxon>
        <taxon>Inquilinus</taxon>
    </lineage>
</organism>
<sequence length="264" mass="29542">MPDSLPPGRTGAAGPLSAEDLAAYGRTGWVAARGFFDAAETAAITRWTDELSAMPEEPGKHMVYYEPSLLDPNQRVVQRIENFCPYHPQFDGLVRGGRLFQAVEQLLEGPSCLYKEKINFKMAGGAGFEPHQDQQAGWSRYAPIFLTVMVSVDRATVENGCLEMADTPRLTGMIGEEWKPLTDAQMAGFTLDPVTTEPGDVLFFDSYAPHASKPNLTDKARRILYLTYNRLADGDHRERYFAEKRANFPPDIEREPGKAYKFRV</sequence>
<evidence type="ECO:0000313" key="2">
    <source>
        <dbReference type="EMBL" id="MDR6293290.1"/>
    </source>
</evidence>
<keyword evidence="3" id="KW-1185">Reference proteome</keyword>
<proteinExistence type="predicted"/>
<dbReference type="Proteomes" id="UP001262410">
    <property type="component" value="Unassembled WGS sequence"/>
</dbReference>
<dbReference type="PANTHER" id="PTHR20883">
    <property type="entry name" value="PHYTANOYL-COA DIOXYGENASE DOMAIN CONTAINING 1"/>
    <property type="match status" value="1"/>
</dbReference>
<dbReference type="EMBL" id="JAVDPW010000011">
    <property type="protein sequence ID" value="MDR6293290.1"/>
    <property type="molecule type" value="Genomic_DNA"/>
</dbReference>
<name>A0ABU1JXF3_9PROT</name>
<dbReference type="Gene3D" id="2.60.120.620">
    <property type="entry name" value="q2cbj1_9rhob like domain"/>
    <property type="match status" value="1"/>
</dbReference>
<dbReference type="SUPFAM" id="SSF51197">
    <property type="entry name" value="Clavaminate synthase-like"/>
    <property type="match status" value="1"/>
</dbReference>
<protein>
    <recommendedName>
        <fullName evidence="4">Phytanoyl-CoA dioxygenase</fullName>
    </recommendedName>
</protein>
<evidence type="ECO:0000313" key="3">
    <source>
        <dbReference type="Proteomes" id="UP001262410"/>
    </source>
</evidence>
<accession>A0ABU1JXF3</accession>
<dbReference type="PANTHER" id="PTHR20883:SF48">
    <property type="entry name" value="ECTOINE DIOXYGENASE"/>
    <property type="match status" value="1"/>
</dbReference>
<dbReference type="InterPro" id="IPR008775">
    <property type="entry name" value="Phytyl_CoA_dOase-like"/>
</dbReference>